<organism evidence="1 2">
    <name type="scientific">Tulasnella calospora MUT 4182</name>
    <dbReference type="NCBI Taxonomy" id="1051891"/>
    <lineage>
        <taxon>Eukaryota</taxon>
        <taxon>Fungi</taxon>
        <taxon>Dikarya</taxon>
        <taxon>Basidiomycota</taxon>
        <taxon>Agaricomycotina</taxon>
        <taxon>Agaricomycetes</taxon>
        <taxon>Cantharellales</taxon>
        <taxon>Tulasnellaceae</taxon>
        <taxon>Tulasnella</taxon>
    </lineage>
</organism>
<proteinExistence type="predicted"/>
<keyword evidence="2" id="KW-1185">Reference proteome</keyword>
<accession>A0A0C3QF38</accession>
<evidence type="ECO:0000313" key="2">
    <source>
        <dbReference type="Proteomes" id="UP000054248"/>
    </source>
</evidence>
<gene>
    <name evidence="1" type="ORF">M407DRAFT_244668</name>
</gene>
<name>A0A0C3QF38_9AGAM</name>
<dbReference type="AlphaFoldDB" id="A0A0C3QF38"/>
<dbReference type="HOGENOM" id="CLU_2499525_0_0_1"/>
<evidence type="ECO:0000313" key="1">
    <source>
        <dbReference type="EMBL" id="KIO23784.1"/>
    </source>
</evidence>
<reference evidence="2" key="2">
    <citation type="submission" date="2015-01" db="EMBL/GenBank/DDBJ databases">
        <title>Evolutionary Origins and Diversification of the Mycorrhizal Mutualists.</title>
        <authorList>
            <consortium name="DOE Joint Genome Institute"/>
            <consortium name="Mycorrhizal Genomics Consortium"/>
            <person name="Kohler A."/>
            <person name="Kuo A."/>
            <person name="Nagy L.G."/>
            <person name="Floudas D."/>
            <person name="Copeland A."/>
            <person name="Barry K.W."/>
            <person name="Cichocki N."/>
            <person name="Veneault-Fourrey C."/>
            <person name="LaButti K."/>
            <person name="Lindquist E.A."/>
            <person name="Lipzen A."/>
            <person name="Lundell T."/>
            <person name="Morin E."/>
            <person name="Murat C."/>
            <person name="Riley R."/>
            <person name="Ohm R."/>
            <person name="Sun H."/>
            <person name="Tunlid A."/>
            <person name="Henrissat B."/>
            <person name="Grigoriev I.V."/>
            <person name="Hibbett D.S."/>
            <person name="Martin F."/>
        </authorList>
    </citation>
    <scope>NUCLEOTIDE SEQUENCE [LARGE SCALE GENOMIC DNA]</scope>
    <source>
        <strain evidence="2">MUT 4182</strain>
    </source>
</reference>
<sequence>MVDSNRFVEYPLLLAVMKSSLSAHSRDQGITFYERASTSTALSSTCRNPPNTSSKHIQTFGHTQLSERKAWSGPLCTSSREITTPI</sequence>
<dbReference type="EMBL" id="KN823076">
    <property type="protein sequence ID" value="KIO23784.1"/>
    <property type="molecule type" value="Genomic_DNA"/>
</dbReference>
<dbReference type="Proteomes" id="UP000054248">
    <property type="component" value="Unassembled WGS sequence"/>
</dbReference>
<reference evidence="1 2" key="1">
    <citation type="submission" date="2014-04" db="EMBL/GenBank/DDBJ databases">
        <authorList>
            <consortium name="DOE Joint Genome Institute"/>
            <person name="Kuo A."/>
            <person name="Girlanda M."/>
            <person name="Perotto S."/>
            <person name="Kohler A."/>
            <person name="Nagy L.G."/>
            <person name="Floudas D."/>
            <person name="Copeland A."/>
            <person name="Barry K.W."/>
            <person name="Cichocki N."/>
            <person name="Veneault-Fourrey C."/>
            <person name="LaButti K."/>
            <person name="Lindquist E.A."/>
            <person name="Lipzen A."/>
            <person name="Lundell T."/>
            <person name="Morin E."/>
            <person name="Murat C."/>
            <person name="Sun H."/>
            <person name="Tunlid A."/>
            <person name="Henrissat B."/>
            <person name="Grigoriev I.V."/>
            <person name="Hibbett D.S."/>
            <person name="Martin F."/>
            <person name="Nordberg H.P."/>
            <person name="Cantor M.N."/>
            <person name="Hua S.X."/>
        </authorList>
    </citation>
    <scope>NUCLEOTIDE SEQUENCE [LARGE SCALE GENOMIC DNA]</scope>
    <source>
        <strain evidence="1 2">MUT 4182</strain>
    </source>
</reference>
<protein>
    <submittedName>
        <fullName evidence="1">Uncharacterized protein</fullName>
    </submittedName>
</protein>